<evidence type="ECO:0000313" key="1">
    <source>
        <dbReference type="EMBL" id="QJE72439.1"/>
    </source>
</evidence>
<reference evidence="1" key="1">
    <citation type="submission" date="2020-04" db="EMBL/GenBank/DDBJ databases">
        <title>A desert anoxygenic phototrophic bacterium fixes CO2 using RubisCO under aerobic conditions.</title>
        <authorList>
            <person name="Tang K."/>
        </authorList>
    </citation>
    <scope>NUCLEOTIDE SEQUENCE [LARGE SCALE GENOMIC DNA]</scope>
    <source>
        <strain evidence="1">MIMtkB3</strain>
    </source>
</reference>
<dbReference type="KEGG" id="acru:HHL28_04405"/>
<organism evidence="1 2">
    <name type="scientific">Aerophototrophica crusticola</name>
    <dbReference type="NCBI Taxonomy" id="1709002"/>
    <lineage>
        <taxon>Bacteria</taxon>
        <taxon>Pseudomonadati</taxon>
        <taxon>Pseudomonadota</taxon>
        <taxon>Alphaproteobacteria</taxon>
        <taxon>Rhodospirillales</taxon>
        <taxon>Rhodospirillaceae</taxon>
        <taxon>Aerophototrophica</taxon>
    </lineage>
</organism>
<protein>
    <submittedName>
        <fullName evidence="1">Uncharacterized protein</fullName>
    </submittedName>
</protein>
<keyword evidence="2" id="KW-1185">Reference proteome</keyword>
<dbReference type="AlphaFoldDB" id="A0A858R4P9"/>
<sequence>MFDLTDVGFVKRITVGSTNPERMATEEEVQAAADLLNRCLSDSPKGRIIGVEKNFSILNIGEHQVVLQCVVYHVGFPRKPYWLE</sequence>
<accession>A0A858R4P9</accession>
<dbReference type="Proteomes" id="UP000501891">
    <property type="component" value="Chromosome"/>
</dbReference>
<dbReference type="EMBL" id="CP051775">
    <property type="protein sequence ID" value="QJE72439.1"/>
    <property type="molecule type" value="Genomic_DNA"/>
</dbReference>
<proteinExistence type="predicted"/>
<evidence type="ECO:0000313" key="2">
    <source>
        <dbReference type="Proteomes" id="UP000501891"/>
    </source>
</evidence>
<name>A0A858R4P9_9PROT</name>
<gene>
    <name evidence="1" type="ORF">HHL28_04405</name>
</gene>